<dbReference type="PROSITE" id="PS50011">
    <property type="entry name" value="PROTEIN_KINASE_DOM"/>
    <property type="match status" value="1"/>
</dbReference>
<feature type="compositionally biased region" description="Acidic residues" evidence="6">
    <location>
        <begin position="415"/>
        <end position="428"/>
    </location>
</feature>
<dbReference type="PROSITE" id="PS00108">
    <property type="entry name" value="PROTEIN_KINASE_ST"/>
    <property type="match status" value="1"/>
</dbReference>
<dbReference type="SUPFAM" id="SSF56112">
    <property type="entry name" value="Protein kinase-like (PK-like)"/>
    <property type="match status" value="1"/>
</dbReference>
<evidence type="ECO:0000259" key="7">
    <source>
        <dbReference type="PROSITE" id="PS50011"/>
    </source>
</evidence>
<feature type="compositionally biased region" description="Basic and acidic residues" evidence="6">
    <location>
        <begin position="383"/>
        <end position="410"/>
    </location>
</feature>
<dbReference type="OrthoDB" id="9332038at2759"/>
<protein>
    <recommendedName>
        <fullName evidence="7">Protein kinase domain-containing protein</fullName>
    </recommendedName>
</protein>
<dbReference type="Gene3D" id="1.10.510.10">
    <property type="entry name" value="Transferase(Phosphotransferase) domain 1"/>
    <property type="match status" value="1"/>
</dbReference>
<feature type="domain" description="Protein kinase" evidence="7">
    <location>
        <begin position="610"/>
        <end position="957"/>
    </location>
</feature>
<keyword evidence="4" id="KW-0418">Kinase</keyword>
<keyword evidence="2" id="KW-0808">Transferase</keyword>
<feature type="compositionally biased region" description="Low complexity" evidence="6">
    <location>
        <begin position="348"/>
        <end position="367"/>
    </location>
</feature>
<accession>A0A4D9D8B5</accession>
<dbReference type="Gene3D" id="3.30.200.20">
    <property type="entry name" value="Phosphorylase Kinase, domain 1"/>
    <property type="match status" value="1"/>
</dbReference>
<feature type="compositionally biased region" description="Polar residues" evidence="6">
    <location>
        <begin position="1"/>
        <end position="12"/>
    </location>
</feature>
<dbReference type="InterPro" id="IPR050494">
    <property type="entry name" value="Ser_Thr_dual-spec_kinase"/>
</dbReference>
<dbReference type="Proteomes" id="UP000355283">
    <property type="component" value="Unassembled WGS sequence"/>
</dbReference>
<feature type="compositionally biased region" description="Acidic residues" evidence="6">
    <location>
        <begin position="77"/>
        <end position="86"/>
    </location>
</feature>
<proteinExistence type="predicted"/>
<evidence type="ECO:0000313" key="8">
    <source>
        <dbReference type="EMBL" id="TFJ84839.1"/>
    </source>
</evidence>
<feature type="region of interest" description="Disordered" evidence="6">
    <location>
        <begin position="1"/>
        <end position="435"/>
    </location>
</feature>
<dbReference type="Pfam" id="PF00069">
    <property type="entry name" value="Pkinase"/>
    <property type="match status" value="1"/>
</dbReference>
<dbReference type="PANTHER" id="PTHR24058">
    <property type="entry name" value="DUAL SPECIFICITY PROTEIN KINASE"/>
    <property type="match status" value="1"/>
</dbReference>
<evidence type="ECO:0000256" key="3">
    <source>
        <dbReference type="ARBA" id="ARBA00022741"/>
    </source>
</evidence>
<keyword evidence="5" id="KW-0067">ATP-binding</keyword>
<evidence type="ECO:0000256" key="6">
    <source>
        <dbReference type="SAM" id="MobiDB-lite"/>
    </source>
</evidence>
<dbReference type="InterPro" id="IPR011009">
    <property type="entry name" value="Kinase-like_dom_sf"/>
</dbReference>
<evidence type="ECO:0000256" key="4">
    <source>
        <dbReference type="ARBA" id="ARBA00022777"/>
    </source>
</evidence>
<dbReference type="GO" id="GO:0005524">
    <property type="term" value="F:ATP binding"/>
    <property type="evidence" value="ECO:0007669"/>
    <property type="project" value="UniProtKB-KW"/>
</dbReference>
<keyword evidence="1" id="KW-0723">Serine/threonine-protein kinase</keyword>
<feature type="compositionally biased region" description="Acidic residues" evidence="6">
    <location>
        <begin position="280"/>
        <end position="298"/>
    </location>
</feature>
<feature type="compositionally biased region" description="Pro residues" evidence="6">
    <location>
        <begin position="192"/>
        <end position="210"/>
    </location>
</feature>
<keyword evidence="3" id="KW-0547">Nucleotide-binding</keyword>
<comment type="caution">
    <text evidence="8">The sequence shown here is derived from an EMBL/GenBank/DDBJ whole genome shotgun (WGS) entry which is preliminary data.</text>
</comment>
<keyword evidence="9" id="KW-1185">Reference proteome</keyword>
<feature type="compositionally biased region" description="Low complexity" evidence="6">
    <location>
        <begin position="469"/>
        <end position="479"/>
    </location>
</feature>
<dbReference type="SMART" id="SM00220">
    <property type="entry name" value="S_TKc"/>
    <property type="match status" value="1"/>
</dbReference>
<feature type="compositionally biased region" description="Low complexity" evidence="6">
    <location>
        <begin position="94"/>
        <end position="113"/>
    </location>
</feature>
<reference evidence="8 9" key="1">
    <citation type="submission" date="2019-01" db="EMBL/GenBank/DDBJ databases">
        <title>Nuclear Genome Assembly of the Microalgal Biofuel strain Nannochloropsis salina CCMP1776.</title>
        <authorList>
            <person name="Hovde B."/>
        </authorList>
    </citation>
    <scope>NUCLEOTIDE SEQUENCE [LARGE SCALE GENOMIC DNA]</scope>
    <source>
        <strain evidence="8 9">CCMP1776</strain>
    </source>
</reference>
<sequence length="957" mass="101633">MQTFEASASSNAVGGDSKPPENVPPPSMLQSPPAEEDVEQGGDHEACKRDRSSSVESVDSLGRIKRRRTAGGRQSDGSDEDNEDLNSWETSPTNGNRRSNGRLSGSRSRSRSTGRGGDAERAKTPLNGDVPAPLRANKAEDDEPEAGATIPAPLPSIVPDTRAHVKILADAPPSVLDLAPPPPRRRRRHDPPGFPPTAPGPSPQSLPSHPPSLSTGLSVGTAASVAPPDREDACAEPRGLGETPPSVLPRGRATSETRSVLAVEEEAARHRKGGEKGVKEEEEEEEEEENLMFETEAEREEREMAERRARRAQMLARFAGGTGDKKGDQGAQEVGGARSGPLSHSGVAPKPSSSAPGRAAGGASTAPVASRETGPEALAQNTKRTDEKEGGEEGLRAHLERVYREREERLGGAGEFEEEEGEEGEGGWDGEGREGGLEGRAAAAALAEAGGVVKHEEEGAEGGGGGGVEAHPGAVGEAGSESRREPEDALDIFSVESSALAGLTRSLLHSEGRAGGLGALGRGALDEQRDAEGYLAHRVGEVLHGRYKGAALEPASITPDVGFAFGEEESHCLLYGEAVPRLPPLGRPDALGPSSHLGCHTLTSALCCPACILGVKGRGVFSSVLVAHDTQAATTSPLGPSPRTVAIKVLRGNDLMLQAGLKEAALLRALTEGDKRDEGHVVRFHEEFRLGGHVCVVMEAMHLNLRKLLKTYGPSQGLAIKAVLSYAQQLLVGLAYLEQQGVAHADLKPDNLVVDTSMSVLKICDFGSALHTHELGGNEAEEAATSTPYLQSRFYRAPEVILGYPPRGPAMDMWSAGTTMYELYTARVLFPGRHNNEVLRQMMEVRGPFSRKLLKKASPGLRSQHFDEEGMFLARELDKGSQVESVRALPPPTGPSRQLGEILCSPKIMARMPSQTRQQVELLRVFLEQALVLDPAKRARPVQALQLFKGRGSGGKK</sequence>
<feature type="region of interest" description="Disordered" evidence="6">
    <location>
        <begin position="453"/>
        <end position="486"/>
    </location>
</feature>
<evidence type="ECO:0000256" key="5">
    <source>
        <dbReference type="ARBA" id="ARBA00022840"/>
    </source>
</evidence>
<dbReference type="InterPro" id="IPR008271">
    <property type="entry name" value="Ser/Thr_kinase_AS"/>
</dbReference>
<name>A0A4D9D8B5_9STRA</name>
<gene>
    <name evidence="8" type="ORF">NSK_003871</name>
</gene>
<evidence type="ECO:0000313" key="9">
    <source>
        <dbReference type="Proteomes" id="UP000355283"/>
    </source>
</evidence>
<evidence type="ECO:0000256" key="1">
    <source>
        <dbReference type="ARBA" id="ARBA00022527"/>
    </source>
</evidence>
<dbReference type="PANTHER" id="PTHR24058:SF103">
    <property type="entry name" value="SERINE_THREONINE-PROTEIN KINASE PRP4 HOMOLOG"/>
    <property type="match status" value="1"/>
</dbReference>
<evidence type="ECO:0000256" key="2">
    <source>
        <dbReference type="ARBA" id="ARBA00022679"/>
    </source>
</evidence>
<dbReference type="AlphaFoldDB" id="A0A4D9D8B5"/>
<dbReference type="InterPro" id="IPR000719">
    <property type="entry name" value="Prot_kinase_dom"/>
</dbReference>
<dbReference type="EMBL" id="SDOX01000017">
    <property type="protein sequence ID" value="TFJ84839.1"/>
    <property type="molecule type" value="Genomic_DNA"/>
</dbReference>
<feature type="compositionally biased region" description="Basic and acidic residues" evidence="6">
    <location>
        <begin position="41"/>
        <end position="53"/>
    </location>
</feature>
<dbReference type="GO" id="GO:0004674">
    <property type="term" value="F:protein serine/threonine kinase activity"/>
    <property type="evidence" value="ECO:0007669"/>
    <property type="project" value="UniProtKB-KW"/>
</dbReference>
<feature type="compositionally biased region" description="Low complexity" evidence="6">
    <location>
        <begin position="168"/>
        <end position="178"/>
    </location>
</feature>
<organism evidence="8 9">
    <name type="scientific">Nannochloropsis salina CCMP1776</name>
    <dbReference type="NCBI Taxonomy" id="1027361"/>
    <lineage>
        <taxon>Eukaryota</taxon>
        <taxon>Sar</taxon>
        <taxon>Stramenopiles</taxon>
        <taxon>Ochrophyta</taxon>
        <taxon>Eustigmatophyceae</taxon>
        <taxon>Eustigmatales</taxon>
        <taxon>Monodopsidaceae</taxon>
        <taxon>Microchloropsis</taxon>
        <taxon>Microchloropsis salina</taxon>
    </lineage>
</organism>